<evidence type="ECO:0000256" key="1">
    <source>
        <dbReference type="SAM" id="Phobius"/>
    </source>
</evidence>
<organism evidence="2 3">
    <name type="scientific">Sphingomonas taxi</name>
    <dbReference type="NCBI Taxonomy" id="1549858"/>
    <lineage>
        <taxon>Bacteria</taxon>
        <taxon>Pseudomonadati</taxon>
        <taxon>Pseudomonadota</taxon>
        <taxon>Alphaproteobacteria</taxon>
        <taxon>Sphingomonadales</taxon>
        <taxon>Sphingomonadaceae</taxon>
        <taxon>Sphingomonas</taxon>
    </lineage>
</organism>
<evidence type="ECO:0000313" key="3">
    <source>
        <dbReference type="Proteomes" id="UP000249555"/>
    </source>
</evidence>
<dbReference type="AlphaFoldDB" id="A0A2W5B0T5"/>
<gene>
    <name evidence="2" type="ORF">DI640_02630</name>
</gene>
<name>A0A2W5B0T5_9SPHN</name>
<keyword evidence="1" id="KW-1133">Transmembrane helix</keyword>
<feature type="transmembrane region" description="Helical" evidence="1">
    <location>
        <begin position="38"/>
        <end position="62"/>
    </location>
</feature>
<evidence type="ECO:0000313" key="2">
    <source>
        <dbReference type="EMBL" id="PZO76461.1"/>
    </source>
</evidence>
<protein>
    <submittedName>
        <fullName evidence="2">Uncharacterized protein</fullName>
    </submittedName>
</protein>
<accession>A0A2W5B0T5</accession>
<feature type="transmembrane region" description="Helical" evidence="1">
    <location>
        <begin position="12"/>
        <end position="32"/>
    </location>
</feature>
<dbReference type="Proteomes" id="UP000249555">
    <property type="component" value="Unassembled WGS sequence"/>
</dbReference>
<proteinExistence type="predicted"/>
<comment type="caution">
    <text evidence="2">The sequence shown here is derived from an EMBL/GenBank/DDBJ whole genome shotgun (WGS) entry which is preliminary data.</text>
</comment>
<sequence length="81" mass="8653">MTDARRLRTDLSLRASGVLALTIAATAIHTLVRLHPQTGALASLLATIGFLCASAGAMLVIVGNHIHDRVQVSARWRRAAR</sequence>
<keyword evidence="1" id="KW-0812">Transmembrane</keyword>
<keyword evidence="1" id="KW-0472">Membrane</keyword>
<reference evidence="2 3" key="1">
    <citation type="submission" date="2017-08" db="EMBL/GenBank/DDBJ databases">
        <title>Infants hospitalized years apart are colonized by the same room-sourced microbial strains.</title>
        <authorList>
            <person name="Brooks B."/>
            <person name="Olm M.R."/>
            <person name="Firek B.A."/>
            <person name="Baker R."/>
            <person name="Thomas B.C."/>
            <person name="Morowitz M.J."/>
            <person name="Banfield J.F."/>
        </authorList>
    </citation>
    <scope>NUCLEOTIDE SEQUENCE [LARGE SCALE GENOMIC DNA]</scope>
    <source>
        <strain evidence="2">S2_018_000_R3_119</strain>
    </source>
</reference>
<dbReference type="EMBL" id="QFMX01000002">
    <property type="protein sequence ID" value="PZO76461.1"/>
    <property type="molecule type" value="Genomic_DNA"/>
</dbReference>